<proteinExistence type="predicted"/>
<dbReference type="EMBL" id="JAOPHQ010003124">
    <property type="protein sequence ID" value="KAK0144687.1"/>
    <property type="molecule type" value="Genomic_DNA"/>
</dbReference>
<evidence type="ECO:0000313" key="2">
    <source>
        <dbReference type="Proteomes" id="UP001174136"/>
    </source>
</evidence>
<reference evidence="1" key="1">
    <citation type="journal article" date="2023" name="Front. Mar. Sci.">
        <title>A new Merluccius polli reference genome to investigate the effects of global change in West African waters.</title>
        <authorList>
            <person name="Mateo J.L."/>
            <person name="Blanco-Fernandez C."/>
            <person name="Garcia-Vazquez E."/>
            <person name="Machado-Schiaffino G."/>
        </authorList>
    </citation>
    <scope>NUCLEOTIDE SEQUENCE</scope>
    <source>
        <strain evidence="1">C29</strain>
        <tissue evidence="1">Fin</tissue>
    </source>
</reference>
<sequence length="275" mass="30993">MIPHLLLEHGALGSWSPGRGAAGLGCSRLDPGEASGRRLPVAVAALPPRSSAGRRCRSGGAGAGVAVLCRGWWLQCSFGQPFCVPSWSEEFSSYYYYYYYYSLSKQQQPARHSIAFIKAGERPQHRQRQVGGLLTTARDWQLKVDLGRQLTVPHTIAVTTLRPDLVLLSESTRQVVLLELTVPWEDRMEEVFERKRAKYEELVRECRRNSWKTRCNPIEVGCRGFAGQSLCRALRLLGIRGLHNKKAIKNITDVAEKASRWLWIKRGDTWATQAI</sequence>
<keyword evidence="2" id="KW-1185">Reference proteome</keyword>
<comment type="caution">
    <text evidence="1">The sequence shown here is derived from an EMBL/GenBank/DDBJ whole genome shotgun (WGS) entry which is preliminary data.</text>
</comment>
<evidence type="ECO:0000313" key="1">
    <source>
        <dbReference type="EMBL" id="KAK0144687.1"/>
    </source>
</evidence>
<accession>A0AA47MQG0</accession>
<protein>
    <submittedName>
        <fullName evidence="1">Uncharacterized protein</fullName>
    </submittedName>
</protein>
<name>A0AA47MQG0_MERPO</name>
<organism evidence="1 2">
    <name type="scientific">Merluccius polli</name>
    <name type="common">Benguela hake</name>
    <name type="synonym">Merluccius cadenati</name>
    <dbReference type="NCBI Taxonomy" id="89951"/>
    <lineage>
        <taxon>Eukaryota</taxon>
        <taxon>Metazoa</taxon>
        <taxon>Chordata</taxon>
        <taxon>Craniata</taxon>
        <taxon>Vertebrata</taxon>
        <taxon>Euteleostomi</taxon>
        <taxon>Actinopterygii</taxon>
        <taxon>Neopterygii</taxon>
        <taxon>Teleostei</taxon>
        <taxon>Neoteleostei</taxon>
        <taxon>Acanthomorphata</taxon>
        <taxon>Zeiogadaria</taxon>
        <taxon>Gadariae</taxon>
        <taxon>Gadiformes</taxon>
        <taxon>Gadoidei</taxon>
        <taxon>Merlucciidae</taxon>
        <taxon>Merluccius</taxon>
    </lineage>
</organism>
<dbReference type="Proteomes" id="UP001174136">
    <property type="component" value="Unassembled WGS sequence"/>
</dbReference>
<gene>
    <name evidence="1" type="ORF">N1851_016943</name>
</gene>
<dbReference type="AlphaFoldDB" id="A0AA47MQG0"/>